<gene>
    <name evidence="6" type="ORF">OAN307_c10690</name>
</gene>
<name>M9RAI8_9RHOB</name>
<dbReference type="Proteomes" id="UP000005307">
    <property type="component" value="Chromosome"/>
</dbReference>
<dbReference type="Pfam" id="PF04828">
    <property type="entry name" value="GFA"/>
    <property type="match status" value="1"/>
</dbReference>
<keyword evidence="3" id="KW-0862">Zinc</keyword>
<feature type="domain" description="CENP-V/GFA" evidence="5">
    <location>
        <begin position="26"/>
        <end position="143"/>
    </location>
</feature>
<dbReference type="InterPro" id="IPR011057">
    <property type="entry name" value="Mss4-like_sf"/>
</dbReference>
<dbReference type="HOGENOM" id="CLU_055491_6_2_5"/>
<sequence length="162" mass="17504">MMRGLFFFVVVRLAPPCRVRGMGSKHTGQCLCGQVSYIADGPPSIVAQCHCEECRRLSGTGHTVGAMFKADLVAISGDVRTFQYTSAKGSQVRKAFCGTCGSPVFGTNTQTPDHMTLTLGTMNDTDGLAVEAVIFARDHVRWDDLGPDVVRFGTQPDWTPDS</sequence>
<keyword evidence="7" id="KW-1185">Reference proteome</keyword>
<evidence type="ECO:0000256" key="3">
    <source>
        <dbReference type="ARBA" id="ARBA00022833"/>
    </source>
</evidence>
<dbReference type="InterPro" id="IPR006913">
    <property type="entry name" value="CENP-V/GFA"/>
</dbReference>
<dbReference type="SUPFAM" id="SSF51316">
    <property type="entry name" value="Mss4-like"/>
    <property type="match status" value="1"/>
</dbReference>
<reference evidence="6 7" key="1">
    <citation type="journal article" date="2013" name="PLoS ONE">
        <title>Poles Apart: Arctic and Antarctic Octadecabacter strains Share High Genome Plasticity and a New Type of Xanthorhodopsin.</title>
        <authorList>
            <person name="Vollmers J."/>
            <person name="Voget S."/>
            <person name="Dietrich S."/>
            <person name="Gollnow K."/>
            <person name="Smits M."/>
            <person name="Meyer K."/>
            <person name="Brinkhoff T."/>
            <person name="Simon M."/>
            <person name="Daniel R."/>
        </authorList>
    </citation>
    <scope>NUCLEOTIDE SEQUENCE [LARGE SCALE GENOMIC DNA]</scope>
    <source>
        <strain evidence="6 7">307</strain>
    </source>
</reference>
<evidence type="ECO:0000259" key="5">
    <source>
        <dbReference type="PROSITE" id="PS51891"/>
    </source>
</evidence>
<dbReference type="STRING" id="391626.OAN307_c10690"/>
<dbReference type="KEGG" id="oat:OAN307_c10690"/>
<accession>M9RAI8</accession>
<evidence type="ECO:0000313" key="6">
    <source>
        <dbReference type="EMBL" id="AGI66775.1"/>
    </source>
</evidence>
<dbReference type="AlphaFoldDB" id="M9RAI8"/>
<keyword evidence="2" id="KW-0479">Metal-binding</keyword>
<dbReference type="eggNOG" id="COG3791">
    <property type="taxonomic scope" value="Bacteria"/>
</dbReference>
<evidence type="ECO:0000256" key="2">
    <source>
        <dbReference type="ARBA" id="ARBA00022723"/>
    </source>
</evidence>
<dbReference type="Gene3D" id="3.90.1590.10">
    <property type="entry name" value="glutathione-dependent formaldehyde- activating enzyme (gfa)"/>
    <property type="match status" value="1"/>
</dbReference>
<dbReference type="EMBL" id="CP003740">
    <property type="protein sequence ID" value="AGI66775.1"/>
    <property type="molecule type" value="Genomic_DNA"/>
</dbReference>
<protein>
    <recommendedName>
        <fullName evidence="5">CENP-V/GFA domain-containing protein</fullName>
    </recommendedName>
</protein>
<organism evidence="6 7">
    <name type="scientific">Octadecabacter antarcticus 307</name>
    <dbReference type="NCBI Taxonomy" id="391626"/>
    <lineage>
        <taxon>Bacteria</taxon>
        <taxon>Pseudomonadati</taxon>
        <taxon>Pseudomonadota</taxon>
        <taxon>Alphaproteobacteria</taxon>
        <taxon>Rhodobacterales</taxon>
        <taxon>Roseobacteraceae</taxon>
        <taxon>Octadecabacter</taxon>
    </lineage>
</organism>
<proteinExistence type="inferred from homology"/>
<comment type="similarity">
    <text evidence="1">Belongs to the Gfa family.</text>
</comment>
<dbReference type="GO" id="GO:0046872">
    <property type="term" value="F:metal ion binding"/>
    <property type="evidence" value="ECO:0007669"/>
    <property type="project" value="UniProtKB-KW"/>
</dbReference>
<evidence type="ECO:0000256" key="4">
    <source>
        <dbReference type="ARBA" id="ARBA00023239"/>
    </source>
</evidence>
<dbReference type="GO" id="GO:0016846">
    <property type="term" value="F:carbon-sulfur lyase activity"/>
    <property type="evidence" value="ECO:0007669"/>
    <property type="project" value="InterPro"/>
</dbReference>
<dbReference type="PANTHER" id="PTHR33337">
    <property type="entry name" value="GFA DOMAIN-CONTAINING PROTEIN"/>
    <property type="match status" value="1"/>
</dbReference>
<dbReference type="PROSITE" id="PS51891">
    <property type="entry name" value="CENP_V_GFA"/>
    <property type="match status" value="1"/>
</dbReference>
<evidence type="ECO:0000313" key="7">
    <source>
        <dbReference type="Proteomes" id="UP000005307"/>
    </source>
</evidence>
<dbReference type="PANTHER" id="PTHR33337:SF40">
    <property type="entry name" value="CENP-V_GFA DOMAIN-CONTAINING PROTEIN-RELATED"/>
    <property type="match status" value="1"/>
</dbReference>
<evidence type="ECO:0000256" key="1">
    <source>
        <dbReference type="ARBA" id="ARBA00005495"/>
    </source>
</evidence>
<keyword evidence="4" id="KW-0456">Lyase</keyword>